<dbReference type="RefSeq" id="WP_207682723.1">
    <property type="nucleotide sequence ID" value="NZ_CP061800.1"/>
</dbReference>
<evidence type="ECO:0000313" key="3">
    <source>
        <dbReference type="Proteomes" id="UP000663722"/>
    </source>
</evidence>
<name>A0A975BLB3_9BACT</name>
<reference evidence="2" key="1">
    <citation type="journal article" date="2021" name="Microb. Physiol.">
        <title>Proteogenomic Insights into the Physiology of Marine, Sulfate-Reducing, Filamentous Desulfonema limicola and Desulfonema magnum.</title>
        <authorList>
            <person name="Schnaars V."/>
            <person name="Wohlbrand L."/>
            <person name="Scheve S."/>
            <person name="Hinrichs C."/>
            <person name="Reinhardt R."/>
            <person name="Rabus R."/>
        </authorList>
    </citation>
    <scope>NUCLEOTIDE SEQUENCE</scope>
    <source>
        <strain evidence="2">4be13</strain>
    </source>
</reference>
<gene>
    <name evidence="2" type="ORF">dnm_036340</name>
</gene>
<protein>
    <submittedName>
        <fullName evidence="2">DUF4154</fullName>
    </submittedName>
</protein>
<feature type="chain" id="PRO_5037123585" evidence="1">
    <location>
        <begin position="21"/>
        <end position="184"/>
    </location>
</feature>
<feature type="signal peptide" evidence="1">
    <location>
        <begin position="1"/>
        <end position="20"/>
    </location>
</feature>
<proteinExistence type="predicted"/>
<dbReference type="Proteomes" id="UP000663722">
    <property type="component" value="Chromosome"/>
</dbReference>
<accession>A0A975BLB3</accession>
<evidence type="ECO:0000313" key="2">
    <source>
        <dbReference type="EMBL" id="QTA87601.1"/>
    </source>
</evidence>
<keyword evidence="1" id="KW-0732">Signal</keyword>
<organism evidence="2 3">
    <name type="scientific">Desulfonema magnum</name>
    <dbReference type="NCBI Taxonomy" id="45655"/>
    <lineage>
        <taxon>Bacteria</taxon>
        <taxon>Pseudomonadati</taxon>
        <taxon>Thermodesulfobacteriota</taxon>
        <taxon>Desulfobacteria</taxon>
        <taxon>Desulfobacterales</taxon>
        <taxon>Desulfococcaceae</taxon>
        <taxon>Desulfonema</taxon>
    </lineage>
</organism>
<sequence length="184" mass="21074">MRRKYLVYLWLMIFIPLNTASQTVKSSEYVVKATFLYNFAKFVEWPAHAFERPDTPVILCILGKDIFGDALKTIENKVIRGRTLLIRHCQDTNEAKGCHILFISPSGDKNLQEILSDIKDTPCLTVSDTEAFAQRGGIIRFFTMGNKIRFEINPEAAKRSHLKISSRLLKLARIFKEPPEKKGN</sequence>
<evidence type="ECO:0000256" key="1">
    <source>
        <dbReference type="SAM" id="SignalP"/>
    </source>
</evidence>
<dbReference type="InterPro" id="IPR025293">
    <property type="entry name" value="YfiR/HmsC-like"/>
</dbReference>
<keyword evidence="3" id="KW-1185">Reference proteome</keyword>
<dbReference type="EMBL" id="CP061800">
    <property type="protein sequence ID" value="QTA87601.1"/>
    <property type="molecule type" value="Genomic_DNA"/>
</dbReference>
<dbReference type="Pfam" id="PF13689">
    <property type="entry name" value="DUF4154"/>
    <property type="match status" value="1"/>
</dbReference>
<dbReference type="AlphaFoldDB" id="A0A975BLB3"/>
<dbReference type="KEGG" id="dmm:dnm_036340"/>